<gene>
    <name evidence="6" type="ORF">OSH07_21945</name>
</gene>
<keyword evidence="4 5" id="KW-0472">Membrane</keyword>
<keyword evidence="6" id="KW-0808">Transferase</keyword>
<dbReference type="InterPro" id="IPR054851">
    <property type="entry name" value="Isoprenylcys_mtase"/>
</dbReference>
<dbReference type="AlphaFoldDB" id="A0A9X3IMT4"/>
<feature type="transmembrane region" description="Helical" evidence="5">
    <location>
        <begin position="45"/>
        <end position="63"/>
    </location>
</feature>
<dbReference type="RefSeq" id="WP_266340835.1">
    <property type="nucleotide sequence ID" value="NZ_JAPKNK010000012.1"/>
</dbReference>
<comment type="subcellular location">
    <subcellularLocation>
        <location evidence="1">Membrane</location>
        <topology evidence="1">Multi-pass membrane protein</topology>
    </subcellularLocation>
</comment>
<dbReference type="PANTHER" id="PTHR12714:SF9">
    <property type="entry name" value="PROTEIN-S-ISOPRENYLCYSTEINE O-METHYLTRANSFERASE"/>
    <property type="match status" value="1"/>
</dbReference>
<dbReference type="EC" id="2.1.1.100" evidence="6"/>
<evidence type="ECO:0000256" key="4">
    <source>
        <dbReference type="ARBA" id="ARBA00023136"/>
    </source>
</evidence>
<dbReference type="NCBIfam" id="NF040696">
    <property type="entry name" value="isopcys_mtase"/>
    <property type="match status" value="1"/>
</dbReference>
<dbReference type="InterPro" id="IPR007269">
    <property type="entry name" value="ICMT_MeTrfase"/>
</dbReference>
<reference evidence="6" key="1">
    <citation type="submission" date="2022-11" db="EMBL/GenBank/DDBJ databases">
        <title>Biodiversity and phylogenetic relationships of bacteria.</title>
        <authorList>
            <person name="Machado R.A.R."/>
            <person name="Bhat A."/>
            <person name="Loulou A."/>
            <person name="Kallel S."/>
        </authorList>
    </citation>
    <scope>NUCLEOTIDE SEQUENCE</scope>
    <source>
        <strain evidence="6">K-TC2</strain>
    </source>
</reference>
<dbReference type="PANTHER" id="PTHR12714">
    <property type="entry name" value="PROTEIN-S ISOPRENYLCYSTEINE O-METHYLTRANSFERASE"/>
    <property type="match status" value="1"/>
</dbReference>
<evidence type="ECO:0000313" key="7">
    <source>
        <dbReference type="Proteomes" id="UP001144805"/>
    </source>
</evidence>
<evidence type="ECO:0000256" key="2">
    <source>
        <dbReference type="ARBA" id="ARBA00022692"/>
    </source>
</evidence>
<keyword evidence="6" id="KW-0489">Methyltransferase</keyword>
<name>A0A9X3IMT4_9HYPH</name>
<keyword evidence="3 5" id="KW-1133">Transmembrane helix</keyword>
<evidence type="ECO:0000256" key="5">
    <source>
        <dbReference type="SAM" id="Phobius"/>
    </source>
</evidence>
<dbReference type="Pfam" id="PF04140">
    <property type="entry name" value="ICMT"/>
    <property type="match status" value="1"/>
</dbReference>
<evidence type="ECO:0000256" key="3">
    <source>
        <dbReference type="ARBA" id="ARBA00022989"/>
    </source>
</evidence>
<evidence type="ECO:0000313" key="6">
    <source>
        <dbReference type="EMBL" id="MCX5571878.1"/>
    </source>
</evidence>
<protein>
    <submittedName>
        <fullName evidence="6">Protein-S-isoprenylcysteine O-methyltransferase</fullName>
        <ecNumber evidence="6">2.1.1.100</ecNumber>
    </submittedName>
</protein>
<dbReference type="GO" id="GO:0032259">
    <property type="term" value="P:methylation"/>
    <property type="evidence" value="ECO:0007669"/>
    <property type="project" value="UniProtKB-KW"/>
</dbReference>
<keyword evidence="7" id="KW-1185">Reference proteome</keyword>
<proteinExistence type="predicted"/>
<feature type="transmembrane region" description="Helical" evidence="5">
    <location>
        <begin position="75"/>
        <end position="95"/>
    </location>
</feature>
<dbReference type="Gene3D" id="1.20.120.1630">
    <property type="match status" value="1"/>
</dbReference>
<dbReference type="GO" id="GO:0016020">
    <property type="term" value="C:membrane"/>
    <property type="evidence" value="ECO:0007669"/>
    <property type="project" value="UniProtKB-SubCell"/>
</dbReference>
<keyword evidence="2 5" id="KW-0812">Transmembrane</keyword>
<feature type="transmembrane region" description="Helical" evidence="5">
    <location>
        <begin position="116"/>
        <end position="138"/>
    </location>
</feature>
<accession>A0A9X3IMT4</accession>
<dbReference type="GO" id="GO:0004671">
    <property type="term" value="F:protein C-terminal S-isoprenylcysteine carboxyl O-methyltransferase activity"/>
    <property type="evidence" value="ECO:0007669"/>
    <property type="project" value="UniProtKB-EC"/>
</dbReference>
<evidence type="ECO:0000256" key="1">
    <source>
        <dbReference type="ARBA" id="ARBA00004141"/>
    </source>
</evidence>
<dbReference type="Proteomes" id="UP001144805">
    <property type="component" value="Unassembled WGS sequence"/>
</dbReference>
<feature type="transmembrane region" description="Helical" evidence="5">
    <location>
        <begin position="6"/>
        <end position="24"/>
    </location>
</feature>
<comment type="caution">
    <text evidence="6">The sequence shown here is derived from an EMBL/GenBank/DDBJ whole genome shotgun (WGS) entry which is preliminary data.</text>
</comment>
<feature type="transmembrane region" description="Helical" evidence="5">
    <location>
        <begin position="144"/>
        <end position="164"/>
    </location>
</feature>
<sequence>MTQSAATICWALGLVIWFIIRYPHQRRARKHAIVDSRDRASQQSLVAISVVGVGLVPAIWALTGMGFPEGANLPFSPVVAYAGIVAIVAYLWFFYRSHKDLGHNWSATLEIRAKHTLVTTGVYHYVRHPMYVSFWLMAVAQALLLQNWFVGLAGLVGIGILYFFRVKKEEKLMLDTFGRVYRDYASKTARLIPYIY</sequence>
<dbReference type="EMBL" id="JAPKNK010000012">
    <property type="protein sequence ID" value="MCX5571878.1"/>
    <property type="molecule type" value="Genomic_DNA"/>
</dbReference>
<organism evidence="6 7">
    <name type="scientific">Kaistia nematophila</name>
    <dbReference type="NCBI Taxonomy" id="2994654"/>
    <lineage>
        <taxon>Bacteria</taxon>
        <taxon>Pseudomonadati</taxon>
        <taxon>Pseudomonadota</taxon>
        <taxon>Alphaproteobacteria</taxon>
        <taxon>Hyphomicrobiales</taxon>
        <taxon>Kaistiaceae</taxon>
        <taxon>Kaistia</taxon>
    </lineage>
</organism>